<feature type="transmembrane region" description="Helical" evidence="6">
    <location>
        <begin position="135"/>
        <end position="155"/>
    </location>
</feature>
<feature type="transmembrane region" description="Helical" evidence="6">
    <location>
        <begin position="21"/>
        <end position="39"/>
    </location>
</feature>
<dbReference type="Proteomes" id="UP000811899">
    <property type="component" value="Unassembled WGS sequence"/>
</dbReference>
<feature type="transmembrane region" description="Helical" evidence="6">
    <location>
        <begin position="202"/>
        <end position="230"/>
    </location>
</feature>
<evidence type="ECO:0000313" key="7">
    <source>
        <dbReference type="EMBL" id="MBT0665818.1"/>
    </source>
</evidence>
<comment type="caution">
    <text evidence="7">The sequence shown here is derived from an EMBL/GenBank/DDBJ whole genome shotgun (WGS) entry which is preliminary data.</text>
</comment>
<evidence type="ECO:0000256" key="6">
    <source>
        <dbReference type="SAM" id="Phobius"/>
    </source>
</evidence>
<evidence type="ECO:0000256" key="4">
    <source>
        <dbReference type="ARBA" id="ARBA00022989"/>
    </source>
</evidence>
<reference evidence="7 8" key="1">
    <citation type="submission" date="2021-05" db="EMBL/GenBank/DDBJ databases">
        <title>The draft genome of Geobacter pelophilus DSM 12255.</title>
        <authorList>
            <person name="Xu Z."/>
            <person name="Masuda Y."/>
            <person name="Itoh H."/>
            <person name="Senoo K."/>
        </authorList>
    </citation>
    <scope>NUCLEOTIDE SEQUENCE [LARGE SCALE GENOMIC DNA]</scope>
    <source>
        <strain evidence="7 8">DSM 12255</strain>
    </source>
</reference>
<keyword evidence="2" id="KW-1003">Cell membrane</keyword>
<dbReference type="PANTHER" id="PTHR42723:SF1">
    <property type="entry name" value="CHLOROPHYLL SYNTHASE, CHLOROPLASTIC"/>
    <property type="match status" value="1"/>
</dbReference>
<dbReference type="InterPro" id="IPR044878">
    <property type="entry name" value="UbiA_sf"/>
</dbReference>
<proteinExistence type="predicted"/>
<feature type="transmembrane region" description="Helical" evidence="6">
    <location>
        <begin position="86"/>
        <end position="106"/>
    </location>
</feature>
<evidence type="ECO:0000256" key="3">
    <source>
        <dbReference type="ARBA" id="ARBA00022692"/>
    </source>
</evidence>
<dbReference type="PANTHER" id="PTHR42723">
    <property type="entry name" value="CHLOROPHYLL SYNTHASE"/>
    <property type="match status" value="1"/>
</dbReference>
<sequence length="240" mass="25978">MTSRYSATFKAYLDLCRVSNLPSIWTNVLCAFVLATGLFAPGQYLVLAVALSCFYLAGMCLNDVFDAEHDRAHRPSRPIPSGRVTLRGAVTFSAALLTAGFLLLLALPFRQGLLAALLLLITIIWYDRHHKKNPLSVLLMASCRFLVFAVTALSATGMLKLPVITAGSVQFLYVVSISLVARHENNRPKPFARPVIPLMLAGICLVDGLILAILAAPAWMIAGVCGALLMHAGQRMVRGD</sequence>
<feature type="transmembrane region" description="Helical" evidence="6">
    <location>
        <begin position="112"/>
        <end position="128"/>
    </location>
</feature>
<protein>
    <submittedName>
        <fullName evidence="7">UbiA family prenyltransferase</fullName>
    </submittedName>
</protein>
<organism evidence="7 8">
    <name type="scientific">Geoanaerobacter pelophilus</name>
    <dbReference type="NCBI Taxonomy" id="60036"/>
    <lineage>
        <taxon>Bacteria</taxon>
        <taxon>Pseudomonadati</taxon>
        <taxon>Thermodesulfobacteriota</taxon>
        <taxon>Desulfuromonadia</taxon>
        <taxon>Geobacterales</taxon>
        <taxon>Geobacteraceae</taxon>
        <taxon>Geoanaerobacter</taxon>
    </lineage>
</organism>
<keyword evidence="5 6" id="KW-0472">Membrane</keyword>
<name>A0AAW4L4J7_9BACT</name>
<accession>A0AAW4L4J7</accession>
<evidence type="ECO:0000313" key="8">
    <source>
        <dbReference type="Proteomes" id="UP000811899"/>
    </source>
</evidence>
<keyword evidence="8" id="KW-1185">Reference proteome</keyword>
<dbReference type="InterPro" id="IPR050475">
    <property type="entry name" value="Prenyltransferase_related"/>
</dbReference>
<feature type="transmembrane region" description="Helical" evidence="6">
    <location>
        <begin position="161"/>
        <end position="181"/>
    </location>
</feature>
<comment type="subcellular location">
    <subcellularLocation>
        <location evidence="1">Membrane</location>
        <topology evidence="1">Multi-pass membrane protein</topology>
    </subcellularLocation>
</comment>
<keyword evidence="3 6" id="KW-0812">Transmembrane</keyword>
<dbReference type="InterPro" id="IPR000537">
    <property type="entry name" value="UbiA_prenyltransferase"/>
</dbReference>
<dbReference type="RefSeq" id="WP_214172589.1">
    <property type="nucleotide sequence ID" value="NZ_JAHCVJ010000007.1"/>
</dbReference>
<evidence type="ECO:0000256" key="1">
    <source>
        <dbReference type="ARBA" id="ARBA00004141"/>
    </source>
</evidence>
<evidence type="ECO:0000256" key="5">
    <source>
        <dbReference type="ARBA" id="ARBA00023136"/>
    </source>
</evidence>
<gene>
    <name evidence="7" type="ORF">KI809_16025</name>
</gene>
<dbReference type="Gene3D" id="1.10.357.140">
    <property type="entry name" value="UbiA prenyltransferase"/>
    <property type="match status" value="1"/>
</dbReference>
<feature type="transmembrane region" description="Helical" evidence="6">
    <location>
        <begin position="45"/>
        <end position="65"/>
    </location>
</feature>
<dbReference type="AlphaFoldDB" id="A0AAW4L4J7"/>
<evidence type="ECO:0000256" key="2">
    <source>
        <dbReference type="ARBA" id="ARBA00022475"/>
    </source>
</evidence>
<keyword evidence="4 6" id="KW-1133">Transmembrane helix</keyword>
<dbReference type="Pfam" id="PF01040">
    <property type="entry name" value="UbiA"/>
    <property type="match status" value="1"/>
</dbReference>
<dbReference type="GO" id="GO:0016020">
    <property type="term" value="C:membrane"/>
    <property type="evidence" value="ECO:0007669"/>
    <property type="project" value="UniProtKB-SubCell"/>
</dbReference>
<dbReference type="GO" id="GO:0016765">
    <property type="term" value="F:transferase activity, transferring alkyl or aryl (other than methyl) groups"/>
    <property type="evidence" value="ECO:0007669"/>
    <property type="project" value="InterPro"/>
</dbReference>
<dbReference type="EMBL" id="JAHCVJ010000007">
    <property type="protein sequence ID" value="MBT0665818.1"/>
    <property type="molecule type" value="Genomic_DNA"/>
</dbReference>